<comment type="caution">
    <text evidence="1">The sequence shown here is derived from an EMBL/GenBank/DDBJ whole genome shotgun (WGS) entry which is preliminary data.</text>
</comment>
<name>A0A1L9QMZ6_9CYAN</name>
<keyword evidence="2" id="KW-1185">Reference proteome</keyword>
<evidence type="ECO:0000313" key="1">
    <source>
        <dbReference type="EMBL" id="OJJ24050.1"/>
    </source>
</evidence>
<dbReference type="EMBL" id="MLAW01000039">
    <property type="protein sequence ID" value="OJJ24050.1"/>
    <property type="molecule type" value="Genomic_DNA"/>
</dbReference>
<proteinExistence type="predicted"/>
<organism evidence="1 2">
    <name type="scientific">Roseofilum reptotaenium AO1-A</name>
    <dbReference type="NCBI Taxonomy" id="1925591"/>
    <lineage>
        <taxon>Bacteria</taxon>
        <taxon>Bacillati</taxon>
        <taxon>Cyanobacteriota</taxon>
        <taxon>Cyanophyceae</taxon>
        <taxon>Desertifilales</taxon>
        <taxon>Desertifilaceae</taxon>
        <taxon>Roseofilum</taxon>
    </lineage>
</organism>
<dbReference type="AlphaFoldDB" id="A0A1L9QMZ6"/>
<sequence length="93" mass="10572">MKPFPPIQCSATSLPGAEKPGFLCIFSLVSANWEETRFLSESDRKESKIGGDRVGLRNRVSWVSFRWCRQVGKKPGFFSGGDRKRVRWEAIAH</sequence>
<evidence type="ECO:0000313" key="2">
    <source>
        <dbReference type="Proteomes" id="UP000183940"/>
    </source>
</evidence>
<dbReference type="Proteomes" id="UP000183940">
    <property type="component" value="Unassembled WGS sequence"/>
</dbReference>
<gene>
    <name evidence="1" type="ORF">BI308_18885</name>
</gene>
<protein>
    <submittedName>
        <fullName evidence="1">Uncharacterized protein</fullName>
    </submittedName>
</protein>
<accession>A0A1L9QMZ6</accession>
<reference evidence="1" key="1">
    <citation type="submission" date="2016-10" db="EMBL/GenBank/DDBJ databases">
        <title>CRISPR-Cas defence system in Roseofilum reptotaenium: evidence of a bacteriophage-cyanobacterium arms race in the coral black band disease.</title>
        <authorList>
            <person name="Buerger P."/>
            <person name="Wood-Charlson E.M."/>
            <person name="Weynberg K.D."/>
            <person name="Willis B."/>
            <person name="Van Oppen M.J."/>
        </authorList>
    </citation>
    <scope>NUCLEOTIDE SEQUENCE [LARGE SCALE GENOMIC DNA]</scope>
    <source>
        <strain evidence="1">AO1-A</strain>
    </source>
</reference>